<evidence type="ECO:0000313" key="5">
    <source>
        <dbReference type="Proteomes" id="UP001235840"/>
    </source>
</evidence>
<dbReference type="InterPro" id="IPR050695">
    <property type="entry name" value="N-acetylmuramoyl_amidase_3"/>
</dbReference>
<dbReference type="NCBIfam" id="TIGR02883">
    <property type="entry name" value="spore_cwlD"/>
    <property type="match status" value="1"/>
</dbReference>
<comment type="caution">
    <text evidence="4">The sequence shown here is derived from an EMBL/GenBank/DDBJ whole genome shotgun (WGS) entry which is preliminary data.</text>
</comment>
<dbReference type="Gene3D" id="3.40.630.40">
    <property type="entry name" value="Zn-dependent exopeptidases"/>
    <property type="match status" value="1"/>
</dbReference>
<dbReference type="SMART" id="SM00646">
    <property type="entry name" value="Ami_3"/>
    <property type="match status" value="1"/>
</dbReference>
<name>A0ABT9VYN3_9BACI</name>
<dbReference type="GO" id="GO:0008745">
    <property type="term" value="F:N-acetylmuramoyl-L-alanine amidase activity"/>
    <property type="evidence" value="ECO:0007669"/>
    <property type="project" value="UniProtKB-EC"/>
</dbReference>
<evidence type="ECO:0000256" key="1">
    <source>
        <dbReference type="ARBA" id="ARBA00022801"/>
    </source>
</evidence>
<protein>
    <submittedName>
        <fullName evidence="4">N-acetylmuramoyl-L-alanine amidase</fullName>
        <ecNumber evidence="4">3.5.1.28</ecNumber>
    </submittedName>
</protein>
<proteinExistence type="predicted"/>
<reference evidence="4 5" key="1">
    <citation type="submission" date="2023-07" db="EMBL/GenBank/DDBJ databases">
        <title>Genomic Encyclopedia of Type Strains, Phase IV (KMG-IV): sequencing the most valuable type-strain genomes for metagenomic binning, comparative biology and taxonomic classification.</title>
        <authorList>
            <person name="Goeker M."/>
        </authorList>
    </citation>
    <scope>NUCLEOTIDE SEQUENCE [LARGE SCALE GENOMIC DNA]</scope>
    <source>
        <strain evidence="4 5">DSM 12751</strain>
    </source>
</reference>
<dbReference type="Proteomes" id="UP001235840">
    <property type="component" value="Unassembled WGS sequence"/>
</dbReference>
<feature type="domain" description="MurNAc-LAA" evidence="3">
    <location>
        <begin position="117"/>
        <end position="228"/>
    </location>
</feature>
<dbReference type="Pfam" id="PF01520">
    <property type="entry name" value="Amidase_3"/>
    <property type="match status" value="1"/>
</dbReference>
<dbReference type="InterPro" id="IPR014234">
    <property type="entry name" value="Spore_CwlD"/>
</dbReference>
<evidence type="ECO:0000256" key="2">
    <source>
        <dbReference type="SAM" id="MobiDB-lite"/>
    </source>
</evidence>
<keyword evidence="1 4" id="KW-0378">Hydrolase</keyword>
<dbReference type="PANTHER" id="PTHR30404">
    <property type="entry name" value="N-ACETYLMURAMOYL-L-ALANINE AMIDASE"/>
    <property type="match status" value="1"/>
</dbReference>
<dbReference type="SUPFAM" id="SSF53187">
    <property type="entry name" value="Zn-dependent exopeptidases"/>
    <property type="match status" value="1"/>
</dbReference>
<organism evidence="4 5">
    <name type="scientific">Caldalkalibacillus horti</name>
    <dbReference type="NCBI Taxonomy" id="77523"/>
    <lineage>
        <taxon>Bacteria</taxon>
        <taxon>Bacillati</taxon>
        <taxon>Bacillota</taxon>
        <taxon>Bacilli</taxon>
        <taxon>Bacillales</taxon>
        <taxon>Bacillaceae</taxon>
        <taxon>Caldalkalibacillus</taxon>
    </lineage>
</organism>
<feature type="region of interest" description="Disordered" evidence="2">
    <location>
        <begin position="91"/>
        <end position="110"/>
    </location>
</feature>
<evidence type="ECO:0000313" key="4">
    <source>
        <dbReference type="EMBL" id="MDQ0166105.1"/>
    </source>
</evidence>
<gene>
    <name evidence="4" type="ORF">J2S11_002006</name>
</gene>
<dbReference type="PANTHER" id="PTHR30404:SF0">
    <property type="entry name" value="N-ACETYLMURAMOYL-L-ALANINE AMIDASE AMIC"/>
    <property type="match status" value="1"/>
</dbReference>
<dbReference type="InterPro" id="IPR002508">
    <property type="entry name" value="MurNAc-LAA_cat"/>
</dbReference>
<dbReference type="EMBL" id="JAUSTY010000007">
    <property type="protein sequence ID" value="MDQ0166105.1"/>
    <property type="molecule type" value="Genomic_DNA"/>
</dbReference>
<dbReference type="EC" id="3.5.1.28" evidence="4"/>
<dbReference type="CDD" id="cd02696">
    <property type="entry name" value="MurNAc-LAA"/>
    <property type="match status" value="1"/>
</dbReference>
<keyword evidence="5" id="KW-1185">Reference proteome</keyword>
<evidence type="ECO:0000259" key="3">
    <source>
        <dbReference type="SMART" id="SM00646"/>
    </source>
</evidence>
<accession>A0ABT9VYN3</accession>
<sequence>MKLSMKKVILFCLGSAALIYIFNLQISYTISDSTWSLPLSGKIIVIDPGHGGLDGGAVSRDGVVEKEIALNISIYLRDLLQESGALVKMTRESDTELSTQEDKERGRRKATDLKNRAHFINTSDGDYLVSIHLNSITSPKWRGAQTFYHPQLESNQELAKLVQDELKRNLENTDRQSKKNQDIFILRQATLPSVLVEVGFLSNPEESTLLSTVEYQKKVAASIYQGVLRHAAGEKLP</sequence>
<dbReference type="RefSeq" id="WP_307394067.1">
    <property type="nucleotide sequence ID" value="NZ_BAAADK010000048.1"/>
</dbReference>